<dbReference type="Pfam" id="PF20266">
    <property type="entry name" value="Mab-21_C"/>
    <property type="match status" value="1"/>
</dbReference>
<dbReference type="SMART" id="SM00028">
    <property type="entry name" value="TPR"/>
    <property type="match status" value="1"/>
</dbReference>
<feature type="region of interest" description="Disordered" evidence="2">
    <location>
        <begin position="1"/>
        <end position="20"/>
    </location>
</feature>
<evidence type="ECO:0000256" key="1">
    <source>
        <dbReference type="PROSITE-ProRule" id="PRU00339"/>
    </source>
</evidence>
<accession>A0A6J7ZV91</accession>
<sequence length="663" mass="76197">MDSFAAGSRIDCSASPESDEDQMIQMKDIEVISNVDDVTIAGTKLIIDTSNSPSGFTLLHPYTLSVNVNRHETKGCLQSCVELESGLYLSSERYIQYNMELIADMDKYSPPSFHAGESMRHGPCVMLNYGKHGKDSDMAIGLKCSSWPTESLEWVTRIRKSNWPDQQLVNKIKQMPCHVLPVGHPESDKCDLEWRFAYVLPERELIWNFNDVQIQCYVIFKTLIKELLDPIAPEEINSFHLKTILLWLSEEIDDWTPKRLIDYVKKCLDHLYKAIAEGHLSHYFFKSRNLFLGKLQNETMRARLQSKILRLQKNVISLFLQCNWQYKRGGQFLSTIRLVDHNLSEKEVWTVGRGILQQGQDKFKRNKYSHARCLSMEVALSIMYLPVTYENLIKVIEEIGEELKENLMSIYALKFLSIRLGMLLLAEAKHTPDREKRQHLGSEAKGFFEIGFEHDILASCMYSLTYYYQTRNYNTIKKFLNELFGRRLAIRYEGTPGLINCGSRALISPDMYEEVSEKDIANENDIAFDAIFSCSDILCVPPAMQLECALLDGHSNWCFCSIHPLVYASYMQFQVASNLGDVDERNMSIDHLLKMVKYIEGGECGGLVDYHRHYNILGYCYFIINDFKNALKWFGKSLQICPTSGNAAVYQLCIMISSIGTIR</sequence>
<protein>
    <recommendedName>
        <fullName evidence="3">Mab-21-like HhH/H2TH-like domain-containing protein</fullName>
    </recommendedName>
</protein>
<evidence type="ECO:0000313" key="4">
    <source>
        <dbReference type="EMBL" id="CAC5355861.1"/>
    </source>
</evidence>
<evidence type="ECO:0000256" key="2">
    <source>
        <dbReference type="SAM" id="MobiDB-lite"/>
    </source>
</evidence>
<evidence type="ECO:0000259" key="3">
    <source>
        <dbReference type="Pfam" id="PF20266"/>
    </source>
</evidence>
<dbReference type="AlphaFoldDB" id="A0A6J7ZV91"/>
<feature type="domain" description="Mab-21-like HhH/H2TH-like" evidence="3">
    <location>
        <begin position="215"/>
        <end position="299"/>
    </location>
</feature>
<dbReference type="InterPro" id="IPR046906">
    <property type="entry name" value="Mab-21_HhH/H2TH-like"/>
</dbReference>
<dbReference type="PROSITE" id="PS50005">
    <property type="entry name" value="TPR"/>
    <property type="match status" value="1"/>
</dbReference>
<evidence type="ECO:0000313" key="5">
    <source>
        <dbReference type="Proteomes" id="UP000507470"/>
    </source>
</evidence>
<dbReference type="PANTHER" id="PTHR10656:SF69">
    <property type="entry name" value="MAB-21-LIKE HHH_H2TH-LIKE DOMAIN-CONTAINING PROTEIN"/>
    <property type="match status" value="1"/>
</dbReference>
<dbReference type="SUPFAM" id="SSF48452">
    <property type="entry name" value="TPR-like"/>
    <property type="match status" value="1"/>
</dbReference>
<reference evidence="4 5" key="1">
    <citation type="submission" date="2020-06" db="EMBL/GenBank/DDBJ databases">
        <authorList>
            <person name="Li R."/>
            <person name="Bekaert M."/>
        </authorList>
    </citation>
    <scope>NUCLEOTIDE SEQUENCE [LARGE SCALE GENOMIC DNA]</scope>
    <source>
        <strain evidence="5">wild</strain>
    </source>
</reference>
<keyword evidence="5" id="KW-1185">Reference proteome</keyword>
<proteinExistence type="predicted"/>
<dbReference type="Gene3D" id="1.10.1410.40">
    <property type="match status" value="1"/>
</dbReference>
<dbReference type="InterPro" id="IPR019734">
    <property type="entry name" value="TPR_rpt"/>
</dbReference>
<organism evidence="4 5">
    <name type="scientific">Mytilus coruscus</name>
    <name type="common">Sea mussel</name>
    <dbReference type="NCBI Taxonomy" id="42192"/>
    <lineage>
        <taxon>Eukaryota</taxon>
        <taxon>Metazoa</taxon>
        <taxon>Spiralia</taxon>
        <taxon>Lophotrochozoa</taxon>
        <taxon>Mollusca</taxon>
        <taxon>Bivalvia</taxon>
        <taxon>Autobranchia</taxon>
        <taxon>Pteriomorphia</taxon>
        <taxon>Mytilida</taxon>
        <taxon>Mytiloidea</taxon>
        <taxon>Mytilidae</taxon>
        <taxon>Mytilinae</taxon>
        <taxon>Mytilus</taxon>
    </lineage>
</organism>
<name>A0A6J7ZV91_MYTCO</name>
<dbReference type="EMBL" id="CACVKT020000093">
    <property type="protein sequence ID" value="CAC5355861.1"/>
    <property type="molecule type" value="Genomic_DNA"/>
</dbReference>
<feature type="repeat" description="TPR" evidence="1">
    <location>
        <begin position="611"/>
        <end position="644"/>
    </location>
</feature>
<dbReference type="InterPro" id="IPR011990">
    <property type="entry name" value="TPR-like_helical_dom_sf"/>
</dbReference>
<keyword evidence="1" id="KW-0802">TPR repeat</keyword>
<dbReference type="PANTHER" id="PTHR10656">
    <property type="entry name" value="CELL FATE DETERMINING PROTEIN MAB21-RELATED"/>
    <property type="match status" value="1"/>
</dbReference>
<dbReference type="OrthoDB" id="6119992at2759"/>
<dbReference type="InterPro" id="IPR024810">
    <property type="entry name" value="MAB21L/cGLR"/>
</dbReference>
<gene>
    <name evidence="4" type="ORF">MCOR_341</name>
</gene>
<dbReference type="SMART" id="SM01265">
    <property type="entry name" value="Mab-21"/>
    <property type="match status" value="1"/>
</dbReference>
<dbReference type="Proteomes" id="UP000507470">
    <property type="component" value="Unassembled WGS sequence"/>
</dbReference>